<keyword evidence="4" id="KW-1185">Reference proteome</keyword>
<proteinExistence type="predicted"/>
<dbReference type="OrthoDB" id="1496204at2"/>
<keyword evidence="1" id="KW-1133">Transmembrane helix</keyword>
<keyword evidence="1" id="KW-0812">Transmembrane</keyword>
<organism evidence="3 4">
    <name type="scientific">Clostridium chromiireducens</name>
    <dbReference type="NCBI Taxonomy" id="225345"/>
    <lineage>
        <taxon>Bacteria</taxon>
        <taxon>Bacillati</taxon>
        <taxon>Bacillota</taxon>
        <taxon>Clostridia</taxon>
        <taxon>Eubacteriales</taxon>
        <taxon>Clostridiaceae</taxon>
        <taxon>Clostridium</taxon>
    </lineage>
</organism>
<dbReference type="EMBL" id="MZGT01000044">
    <property type="protein sequence ID" value="OPJ59990.1"/>
    <property type="molecule type" value="Genomic_DNA"/>
</dbReference>
<dbReference type="RefSeq" id="WP_079440790.1">
    <property type="nucleotide sequence ID" value="NZ_MZGT01000044.1"/>
</dbReference>
<evidence type="ECO:0000313" key="3">
    <source>
        <dbReference type="EMBL" id="OPJ59990.1"/>
    </source>
</evidence>
<dbReference type="Pfam" id="PF14317">
    <property type="entry name" value="YcxB"/>
    <property type="match status" value="1"/>
</dbReference>
<comment type="caution">
    <text evidence="3">The sequence shown here is derived from an EMBL/GenBank/DDBJ whole genome shotgun (WGS) entry which is preliminary data.</text>
</comment>
<accession>A0A1V4IJH5</accession>
<dbReference type="AlphaFoldDB" id="A0A1V4IJH5"/>
<dbReference type="Proteomes" id="UP000191056">
    <property type="component" value="Unassembled WGS sequence"/>
</dbReference>
<dbReference type="InterPro" id="IPR025588">
    <property type="entry name" value="YcxB-like_C"/>
</dbReference>
<feature type="domain" description="YcxB-like C-terminal" evidence="2">
    <location>
        <begin position="94"/>
        <end position="151"/>
    </location>
</feature>
<keyword evidence="1" id="KW-0472">Membrane</keyword>
<evidence type="ECO:0000259" key="2">
    <source>
        <dbReference type="Pfam" id="PF14317"/>
    </source>
</evidence>
<sequence>MKVSFNLTKKDCFNLNFYILKRYFLLNFLVLIVVSFILGIITKRFSFDFIVGSIIYSIVIAFIFFLILLFIVLFRICFSSSYKVGVLCEHVIEIDDEGFTESTSVNRDFCVWSSIYKVKQNKKYIFIFISKYKYHAIPKNSFNSFGALNYFYGSLVSFWNKNKLNKKIDITC</sequence>
<feature type="transmembrane region" description="Helical" evidence="1">
    <location>
        <begin position="23"/>
        <end position="42"/>
    </location>
</feature>
<name>A0A1V4IJH5_9CLOT</name>
<evidence type="ECO:0000313" key="4">
    <source>
        <dbReference type="Proteomes" id="UP000191056"/>
    </source>
</evidence>
<evidence type="ECO:0000256" key="1">
    <source>
        <dbReference type="SAM" id="Phobius"/>
    </source>
</evidence>
<reference evidence="3 4" key="1">
    <citation type="submission" date="2017-03" db="EMBL/GenBank/DDBJ databases">
        <title>Genome sequence of Clostridium chromiireducens DSM 23318.</title>
        <authorList>
            <person name="Poehlein A."/>
            <person name="Daniel R."/>
        </authorList>
    </citation>
    <scope>NUCLEOTIDE SEQUENCE [LARGE SCALE GENOMIC DNA]</scope>
    <source>
        <strain evidence="3 4">DSM 23318</strain>
    </source>
</reference>
<gene>
    <name evidence="3" type="ORF">CLCHR_31760</name>
</gene>
<protein>
    <recommendedName>
        <fullName evidence="2">YcxB-like C-terminal domain-containing protein</fullName>
    </recommendedName>
</protein>
<feature type="transmembrane region" description="Helical" evidence="1">
    <location>
        <begin position="54"/>
        <end position="74"/>
    </location>
</feature>